<keyword evidence="2" id="KW-1185">Reference proteome</keyword>
<dbReference type="EMBL" id="AP012273">
    <property type="protein sequence ID" value="BAO42992.1"/>
    <property type="molecule type" value="Genomic_DNA"/>
</dbReference>
<dbReference type="Proteomes" id="UP000031631">
    <property type="component" value="Chromosome"/>
</dbReference>
<dbReference type="RefSeq" id="WP_041064131.1">
    <property type="nucleotide sequence ID" value="NZ_AP012273.1"/>
</dbReference>
<protein>
    <submittedName>
        <fullName evidence="1">Uncharacterized protein</fullName>
    </submittedName>
</protein>
<organism evidence="1 2">
    <name type="scientific">Thiolapillus brandeum</name>
    <dbReference type="NCBI Taxonomy" id="1076588"/>
    <lineage>
        <taxon>Bacteria</taxon>
        <taxon>Pseudomonadati</taxon>
        <taxon>Pseudomonadota</taxon>
        <taxon>Gammaproteobacteria</taxon>
        <taxon>Chromatiales</taxon>
        <taxon>Sedimenticolaceae</taxon>
        <taxon>Thiolapillus</taxon>
    </lineage>
</organism>
<evidence type="ECO:0000313" key="2">
    <source>
        <dbReference type="Proteomes" id="UP000031631"/>
    </source>
</evidence>
<gene>
    <name evidence="1" type="ORF">TBH_C0042</name>
</gene>
<proteinExistence type="predicted"/>
<accession>A0A7U6GG36</accession>
<dbReference type="KEGG" id="tbn:TBH_C0042"/>
<dbReference type="AlphaFoldDB" id="A0A7U6GG36"/>
<reference evidence="1 2" key="1">
    <citation type="journal article" date="2014" name="PLoS ONE">
        <title>Physiological and genomic features of a novel sulfur-oxidizing gammaproteobacterium belonging to a previously uncultivated symbiotic lineage isolated from a hydrothermal vent.</title>
        <authorList>
            <person name="Nunoura T."/>
            <person name="Takaki Y."/>
            <person name="Kazama H."/>
            <person name="Kakuta J."/>
            <person name="Shimamura S."/>
            <person name="Makita H."/>
            <person name="Hirai M."/>
            <person name="Miyazaki M."/>
            <person name="Takai K."/>
        </authorList>
    </citation>
    <scope>NUCLEOTIDE SEQUENCE [LARGE SCALE GENOMIC DNA]</scope>
    <source>
        <strain evidence="1 2">Hiromi1</strain>
    </source>
</reference>
<name>A0A7U6GG36_9GAMM</name>
<evidence type="ECO:0000313" key="1">
    <source>
        <dbReference type="EMBL" id="BAO42992.1"/>
    </source>
</evidence>
<sequence length="146" mass="15754">MKSHFFPGLLCAVISTAGLASESVGSASAPVEPSRVETLTLSDGNRLQVVYVGDQLVAIIHDKEGFFARKDDEPAVERKAPALKTRPGHHPARIKAFDLAEYIGSEKTSNIDKTMWQVLDDTNNIMGYIICGDKGCGFNGYPPEGS</sequence>